<name>B5HUX4_STRX2</name>
<organism evidence="1 2">
    <name type="scientific">Streptomyces sviceus (strain ATCC 29083 / DSM 924 / JCM 4929 / NBRC 13980 / NCIMB 11184 / NRRL 5439 / UC 5370)</name>
    <dbReference type="NCBI Taxonomy" id="463191"/>
    <lineage>
        <taxon>Bacteria</taxon>
        <taxon>Bacillati</taxon>
        <taxon>Actinomycetota</taxon>
        <taxon>Actinomycetes</taxon>
        <taxon>Kitasatosporales</taxon>
        <taxon>Streptomycetaceae</taxon>
        <taxon>Streptomyces</taxon>
    </lineage>
</organism>
<proteinExistence type="predicted"/>
<keyword evidence="2" id="KW-1185">Reference proteome</keyword>
<dbReference type="Proteomes" id="UP000002785">
    <property type="component" value="Chromosome"/>
</dbReference>
<accession>B5HUX4</accession>
<evidence type="ECO:0000313" key="2">
    <source>
        <dbReference type="Proteomes" id="UP000002785"/>
    </source>
</evidence>
<evidence type="ECO:0000313" key="1">
    <source>
        <dbReference type="EMBL" id="EDY56629.1"/>
    </source>
</evidence>
<dbReference type="eggNOG" id="ENOG5031VF8">
    <property type="taxonomic scope" value="Bacteria"/>
</dbReference>
<dbReference type="EMBL" id="CM000951">
    <property type="protein sequence ID" value="EDY56629.1"/>
    <property type="molecule type" value="Genomic_DNA"/>
</dbReference>
<dbReference type="HOGENOM" id="CLU_1721312_0_0_11"/>
<reference evidence="1" key="1">
    <citation type="submission" date="2009-10" db="EMBL/GenBank/DDBJ databases">
        <title>The genome sequence of Streptomyces sviceus strain ATCC 29083.</title>
        <authorList>
            <consortium name="The Broad Institute Genome Sequencing Platform"/>
            <consortium name="Broad Institute Microbial Sequencing Center"/>
            <person name="Fischbach M."/>
            <person name="Godfrey P."/>
            <person name="Ward D."/>
            <person name="Young S."/>
            <person name="Zeng Q."/>
            <person name="Koehrsen M."/>
            <person name="Alvarado L."/>
            <person name="Berlin A.M."/>
            <person name="Bochicchio J."/>
            <person name="Borenstein D."/>
            <person name="Chapman S.B."/>
            <person name="Chen Z."/>
            <person name="Engels R."/>
            <person name="Freedman E."/>
            <person name="Gellesch M."/>
            <person name="Goldberg J."/>
            <person name="Griggs A."/>
            <person name="Gujja S."/>
            <person name="Heilman E.R."/>
            <person name="Heiman D.I."/>
            <person name="Hepburn T.A."/>
            <person name="Howarth C."/>
            <person name="Jen D."/>
            <person name="Larson L."/>
            <person name="Lewis B."/>
            <person name="Mehta T."/>
            <person name="Park D."/>
            <person name="Pearson M."/>
            <person name="Richards J."/>
            <person name="Roberts A."/>
            <person name="Saif S."/>
            <person name="Shea T.D."/>
            <person name="Shenoy N."/>
            <person name="Sisk P."/>
            <person name="Stolte C."/>
            <person name="Sykes S.N."/>
            <person name="Thomson T."/>
            <person name="Walk T."/>
            <person name="White J."/>
            <person name="Yandava C."/>
            <person name="Straight P."/>
            <person name="Clardy J."/>
            <person name="Hung D."/>
            <person name="Kolter R."/>
            <person name="Mekalanos J."/>
            <person name="Walker S."/>
            <person name="Walsh C.T."/>
            <person name="Wieland-Brown L.C."/>
            <person name="Haas B."/>
            <person name="Nusbaum C."/>
            <person name="Birren B."/>
        </authorList>
    </citation>
    <scope>NUCLEOTIDE SEQUENCE [LARGE SCALE GENOMIC DNA]</scope>
    <source>
        <strain evidence="1">ATCC 29083</strain>
    </source>
</reference>
<gene>
    <name evidence="1" type="ORF">SSEG_03209</name>
</gene>
<sequence length="143" mass="15643">MLKARLGRGGQTVYAEPMARAVVEPAILKLIRQYPRGRSFSTTVTFGGDDFSMCAHIRAQWAAPGQVKIALACWVVNMDTARYLGDNPPAREEMCLPPEGTAQWDEELTRRVIGHLAARMNALAAALPTADEHLTITVPLVLT</sequence>
<dbReference type="AlphaFoldDB" id="B5HUX4"/>
<protein>
    <submittedName>
        <fullName evidence="1">Uncharacterized protein</fullName>
    </submittedName>
</protein>